<evidence type="ECO:0000313" key="5">
    <source>
        <dbReference type="EMBL" id="CAH1776291.1"/>
    </source>
</evidence>
<name>A0A8J1XKF2_OWEFU</name>
<dbReference type="InterPro" id="IPR023796">
    <property type="entry name" value="Serpin_dom"/>
</dbReference>
<protein>
    <submittedName>
        <fullName evidence="5">Uncharacterized protein</fullName>
    </submittedName>
</protein>
<dbReference type="GO" id="GO:0004867">
    <property type="term" value="F:serine-type endopeptidase inhibitor activity"/>
    <property type="evidence" value="ECO:0007669"/>
    <property type="project" value="InterPro"/>
</dbReference>
<dbReference type="GO" id="GO:0005615">
    <property type="term" value="C:extracellular space"/>
    <property type="evidence" value="ECO:0007669"/>
    <property type="project" value="InterPro"/>
</dbReference>
<dbReference type="SUPFAM" id="SSF56574">
    <property type="entry name" value="Serpins"/>
    <property type="match status" value="1"/>
</dbReference>
<keyword evidence="4" id="KW-0732">Signal</keyword>
<dbReference type="PANTHER" id="PTHR11461">
    <property type="entry name" value="SERINE PROTEASE INHIBITOR, SERPIN"/>
    <property type="match status" value="1"/>
</dbReference>
<dbReference type="Gene3D" id="3.30.497.10">
    <property type="entry name" value="Antithrombin, subunit I, domain 2"/>
    <property type="match status" value="1"/>
</dbReference>
<dbReference type="InterPro" id="IPR042185">
    <property type="entry name" value="Serpin_sf_2"/>
</dbReference>
<feature type="region of interest" description="Disordered" evidence="3">
    <location>
        <begin position="418"/>
        <end position="438"/>
    </location>
</feature>
<comment type="caution">
    <text evidence="5">The sequence shown here is derived from an EMBL/GenBank/DDBJ whole genome shotgun (WGS) entry which is preliminary data.</text>
</comment>
<evidence type="ECO:0000313" key="6">
    <source>
        <dbReference type="Proteomes" id="UP000749559"/>
    </source>
</evidence>
<dbReference type="InterPro" id="IPR042178">
    <property type="entry name" value="Serpin_sf_1"/>
</dbReference>
<dbReference type="AlphaFoldDB" id="A0A8J1XKF2"/>
<dbReference type="FunFam" id="3.30.497.10:FF:000001">
    <property type="entry name" value="Serine protease inhibitor"/>
    <property type="match status" value="1"/>
</dbReference>
<comment type="similarity">
    <text evidence="1 2">Belongs to the serpin family.</text>
</comment>
<dbReference type="EMBL" id="CAIIXF020000002">
    <property type="protein sequence ID" value="CAH1776291.1"/>
    <property type="molecule type" value="Genomic_DNA"/>
</dbReference>
<sequence length="493" mass="55989">MNTYLGFILVCLALTTLGQEDAEVKTCDSSDTEALTKSMNAFAIDLYKEIVKQNKGNDTENVFISPISISMALSMMLLGTAGDTKTQMVETLHLKDTPGDIFHSAYACLKDFLFKDRKAFALQSANKLYRDKTLKVKEPFLESLNKFYDGAIEELDFKDSETSTKIINNWVAEQTMQMIKEVLVPGDIDTMTIMALVNAIYFKGSWVSQFKPENTKERIFHRLDKTTTPVTMMHQPEAFLHVSSPDLKAQILELPYVQEKKDKNAPKLCMDIILPNEKDGLRDTESRLTSELFKEELYFLNAKPVYVDLPRLKLKSRYEISSMLETLGMRDLFSSKVDLTPFSDDPRVDVSKVIHEAVVEMDEKGTEASAVTILTGGRSGISSPVHFTCDHPFIFIIRDTTTNTILFMGRVTNPELRPNIQIDDEPLDLDEPNGDSKRDRRKECKMACRKKCRADCKESMELEKGFKTDAATFLEYKDCKRPCKETCFAACRV</sequence>
<organism evidence="5 6">
    <name type="scientific">Owenia fusiformis</name>
    <name type="common">Polychaete worm</name>
    <dbReference type="NCBI Taxonomy" id="6347"/>
    <lineage>
        <taxon>Eukaryota</taxon>
        <taxon>Metazoa</taxon>
        <taxon>Spiralia</taxon>
        <taxon>Lophotrochozoa</taxon>
        <taxon>Annelida</taxon>
        <taxon>Polychaeta</taxon>
        <taxon>Sedentaria</taxon>
        <taxon>Canalipalpata</taxon>
        <taxon>Sabellida</taxon>
        <taxon>Oweniida</taxon>
        <taxon>Oweniidae</taxon>
        <taxon>Owenia</taxon>
    </lineage>
</organism>
<dbReference type="PROSITE" id="PS00284">
    <property type="entry name" value="SERPIN"/>
    <property type="match status" value="1"/>
</dbReference>
<dbReference type="OrthoDB" id="671595at2759"/>
<dbReference type="InterPro" id="IPR023795">
    <property type="entry name" value="Serpin_CS"/>
</dbReference>
<dbReference type="Pfam" id="PF00079">
    <property type="entry name" value="Serpin"/>
    <property type="match status" value="1"/>
</dbReference>
<dbReference type="CDD" id="cd00172">
    <property type="entry name" value="serpin"/>
    <property type="match status" value="1"/>
</dbReference>
<dbReference type="SMART" id="SM00093">
    <property type="entry name" value="SERPIN"/>
    <property type="match status" value="1"/>
</dbReference>
<proteinExistence type="inferred from homology"/>
<dbReference type="PANTHER" id="PTHR11461:SF211">
    <property type="entry name" value="GH10112P-RELATED"/>
    <property type="match status" value="1"/>
</dbReference>
<dbReference type="Proteomes" id="UP000749559">
    <property type="component" value="Unassembled WGS sequence"/>
</dbReference>
<evidence type="ECO:0000256" key="4">
    <source>
        <dbReference type="SAM" id="SignalP"/>
    </source>
</evidence>
<evidence type="ECO:0000256" key="2">
    <source>
        <dbReference type="RuleBase" id="RU000411"/>
    </source>
</evidence>
<gene>
    <name evidence="5" type="ORF">OFUS_LOCUS3479</name>
</gene>
<feature type="signal peptide" evidence="4">
    <location>
        <begin position="1"/>
        <end position="18"/>
    </location>
</feature>
<evidence type="ECO:0000256" key="1">
    <source>
        <dbReference type="ARBA" id="ARBA00009500"/>
    </source>
</evidence>
<dbReference type="InterPro" id="IPR000215">
    <property type="entry name" value="Serpin_fam"/>
</dbReference>
<reference evidence="5" key="1">
    <citation type="submission" date="2022-03" db="EMBL/GenBank/DDBJ databases">
        <authorList>
            <person name="Martin C."/>
        </authorList>
    </citation>
    <scope>NUCLEOTIDE SEQUENCE</scope>
</reference>
<evidence type="ECO:0000256" key="3">
    <source>
        <dbReference type="SAM" id="MobiDB-lite"/>
    </source>
</evidence>
<feature type="chain" id="PRO_5043882379" evidence="4">
    <location>
        <begin position="19"/>
        <end position="493"/>
    </location>
</feature>
<dbReference type="Gene3D" id="2.30.39.10">
    <property type="entry name" value="Alpha-1-antitrypsin, domain 1"/>
    <property type="match status" value="1"/>
</dbReference>
<keyword evidence="6" id="KW-1185">Reference proteome</keyword>
<feature type="compositionally biased region" description="Acidic residues" evidence="3">
    <location>
        <begin position="422"/>
        <end position="433"/>
    </location>
</feature>
<accession>A0A8J1XKF2</accession>
<dbReference type="InterPro" id="IPR036186">
    <property type="entry name" value="Serpin_sf"/>
</dbReference>